<dbReference type="Gene3D" id="2.60.40.10">
    <property type="entry name" value="Immunoglobulins"/>
    <property type="match status" value="2"/>
</dbReference>
<feature type="compositionally biased region" description="Low complexity" evidence="2">
    <location>
        <begin position="444"/>
        <end position="454"/>
    </location>
</feature>
<evidence type="ECO:0000313" key="4">
    <source>
        <dbReference type="EMBL" id="ADC45937.1"/>
    </source>
</evidence>
<dbReference type="InterPro" id="IPR003344">
    <property type="entry name" value="Big_1_dom"/>
</dbReference>
<dbReference type="InterPro" id="IPR012334">
    <property type="entry name" value="Pectin_lyas_fold"/>
</dbReference>
<dbReference type="RefSeq" id="WP_012954893.1">
    <property type="nucleotide sequence ID" value="NC_013790.1"/>
</dbReference>
<dbReference type="eggNOG" id="arCOG02486">
    <property type="taxonomic scope" value="Archaea"/>
</dbReference>
<dbReference type="Pfam" id="PF13229">
    <property type="entry name" value="Beta_helix"/>
    <property type="match status" value="2"/>
</dbReference>
<dbReference type="HOGENOM" id="CLU_225925_0_0_2"/>
<evidence type="ECO:0000256" key="2">
    <source>
        <dbReference type="SAM" id="MobiDB-lite"/>
    </source>
</evidence>
<dbReference type="Proteomes" id="UP000008680">
    <property type="component" value="Chromosome"/>
</dbReference>
<keyword evidence="5" id="KW-1185">Reference proteome</keyword>
<dbReference type="OrthoDB" id="78087at2157"/>
<evidence type="ECO:0000313" key="5">
    <source>
        <dbReference type="Proteomes" id="UP000008680"/>
    </source>
</evidence>
<proteinExistence type="inferred from homology"/>
<feature type="region of interest" description="Disordered" evidence="2">
    <location>
        <begin position="438"/>
        <end position="459"/>
    </location>
</feature>
<dbReference type="SMART" id="SM00710">
    <property type="entry name" value="PbH1"/>
    <property type="match status" value="9"/>
</dbReference>
<dbReference type="InterPro" id="IPR008964">
    <property type="entry name" value="Invasin/intimin_cell_adhesion"/>
</dbReference>
<dbReference type="eggNOG" id="arCOG02487">
    <property type="taxonomic scope" value="Archaea"/>
</dbReference>
<dbReference type="eggNOG" id="arCOG02488">
    <property type="taxonomic scope" value="Archaea"/>
</dbReference>
<dbReference type="InterPro" id="IPR011050">
    <property type="entry name" value="Pectin_lyase_fold/virulence"/>
</dbReference>
<sequence>MNFKKLLMISLILLFVLSVGFSTASAIDSDNLLDENNNINVNYIDSDNSDSILISDNSNDAKSNNLILNNSINKKELNDNSNSNSNLECDSSINENLDLENNYKINEKSAGLKDNTNTIYVSVDGNDENDGLTLETAVANISKAVSLAGEGYTIHISSGTYEQNKSTQLSHAFNFIGEDGTIIKRIGTANAFTYTSDTKKTISFKNIIFSSTTPNPSNPILSMAGGADLQIDNCTFTDAIAGRNGLIRYLGSSTGKITNTNFIGLTGSTSASSSYITALAQSKVKVENCTFANINEPGFLNSLVYVNNNETNLTLVNCVFNNITGNLNAVVNNRGYMQIKNCSFTDISLSGNSPRGIVWSSETISKNSITYINSSVFINNSVNTEVVVNSSVIQAKSPTIVEYSAFLDNDVVFIINNDNDTDVTANYNWWGTNEGPKNCSVNRESSASSNPSSSSEEKISLVSDGVTVDNWAIMTVDLETSGLIAGEDYPIIININKYMNERGEIDSSVEYGISGAEILLSSQIGTFNSDFIIYNEDNGNIIQNQAKVYTNNGAVTVFYKATEEGSDTLNISSGYEEIVYNLEFGQSIEYNDIYVSKDGNDNNDGLSNETSVLTIARALEIGENLNSNIRIHIGSGSYHESGFELNGTYTVQDGVLQVKRTTYSFIGYGNVVIDGDGQNKSLFTVRNNSVSYKNIRFTNVDGATYGGAINGDNLYRRTAYIDLTINNCTFDDLHVKSSGGAIYLNYVSGRISINNTKFYNLTTNSSWGGAISAEEAFDLARVKVTNSDFRDNYANNAPAMYLRVSNVTVLNSNFINNSAKYYPGAIHFYNASAIIENCVIANNSAKKDSAAIKISEGTNDVGNKIIIKSCIIENNSARDEISPAIYVEKGALDISYSSVVNDLSIATRTYYSNLYGLQQGVAIANNNWWGLSNPFGENEIGGNYSSLLGGVFNGSNITVDSWVILNAVLNDTGVLKVGNIVNISIDFNHVNTTRGEIELLSGGKIPKEYTLRLNATGGIVYPNYMKTVKGEANSKFTVRDLDNLGDDFASCGFDIISDNEITHIVFEINNYKGVIFVSMSGNDDCNGSMDAPVRTINKSIELALDEEFGSHEIFVLPGTYEAYGIELDSTYLSITGSGRDSTILDGVGYTGGIFNIFESELTVKNLTVINGVNTVSSGGAFTNMGNLTLEGVNVSNCQVRNANGAAIYSVGNLNLINSSFVKNTALSGNYANGGVIYADGYSTSLPYPPSLNITDCEFISNAAQGSTFGGGVIYAQYLDGYKSIKNSKFINNTAEFGGAIFLQDSEGDFIIDNTSFIGNKATGQAGSTNPYYGGGALNLIGRTDGREGNFIITNSLFINNSAKNSRGGGAILDRNVDLNITNSVFLNNTDTNKSVQVFKDTTVYFPSGGRISLEDNWWGANELSSLSTVAANVTINRWVVMNLSVELIDDLDSWGLNLGNSLDDGLNTDLGNTLTENNLNNYLVKVLLNEYNDGTLIDNPNYYPLLRLYTLESSDGEINPSFGILQNNCATALLSSSNRENVIRATIDGETLEFNTIDLYTKTVLDIEFDSPIKAGENLTVYLNLTDIDDNPINGTVILNISSDLYETVETVNVNEGKGFKEFSGLKVGVYTVLANYYGQSIYLDSNDSKVLEISPISSYLDLESKEISIFLGFGNLTGTLSDDNGPISNRNVSLIIDDDTILNGLTDESGQFLIDLSSLKVGNYSDLELVFEGDGDRLSSSDLVNITVKKIVLNLNLIVEDDSIVVNLSIDDSVLDYLGVDDSLDDISLEGLTVLAFINETDRVSDLINKSAITDDNGIATIDISDLNPGNFTALVSLKENDNFEIDSNKDINFSIDRYKTNLTAIIDENNSYILINLTSDIGLDSKTVSVTIGNESFDVITNSSGLYGLDISDLAPGYYDCLFVFDGDDYYDSSSDSLNFTIENRMSELTAIIDDNYESILISLTCDGIGLAGKTISVTIGNESFELITNDSGLYSLDIGDLVPGYYDCLFVFAGDDYYDSSSDSLNFTIDKYSSDLTALISEDSILISLSSNNLGLDNKTISVTMGIESFDVITNSSGFYSLDISGLGPGDYIDCLFVFAGDDYYDSSSDSLNFTIDKYDTKLDAKNTIGSFALVNLDAKLTSGENALKDKSISLHIANKTFTKKTDDQGKVVFDLSSFDPGNYIALLSFAGDEYYKNSTVSVEVIINKLNADLSSEFKDKKLYISLSHKGAPVKYMNLAIEIIDSSNKSTVSNALTDNEGHFIMDLSDLSPDSYVSIIRAIGDKIYNPASDEIEFVIGGDTPSKSTRTAADLQKLIDDASSGDIIDLGEYDYLNVSNINITKDIVLIGNNTSISSSGDGNPIFNIATGLSSVKISGIDFNASNGDVIVKAIAQNGTDSLSIIVPAIEITNNTVMGDNIVPESITILELDSDRGVLAPNNEIYIANNTLEIGMKPFEFKVKSFENDSSANVPIGGGLNGKKTSIIHYENMDTVAVNMDIEGRVGKYFEVNLTDSDGNPLADKKVQIGFNGVVYNRTTNATGGVKLQINLGYKGTYTFAISYLGDDEYNGSFVVAKIKVSTQKTSLTSTSKTYKASAKTKTLTATLKDSKGNLIAGKTVKFTLNGKSYSAKTNAKGLASVNVSISSKKTYSFTAKYAGDDMYASSSASAKLVIK</sequence>
<evidence type="ECO:0000259" key="3">
    <source>
        <dbReference type="PROSITE" id="PS51127"/>
    </source>
</evidence>
<comment type="similarity">
    <text evidence="1">Belongs to the intimin/invasin family.</text>
</comment>
<dbReference type="PROSITE" id="PS51127">
    <property type="entry name" value="BIG1"/>
    <property type="match status" value="1"/>
</dbReference>
<dbReference type="GeneID" id="8769703"/>
<dbReference type="PATRIC" id="fig|634498.28.peg.90"/>
<name>D3DYL7_METRM</name>
<accession>D3DYL7</accession>
<dbReference type="STRING" id="634498.mru_0085"/>
<reference evidence="4 5" key="1">
    <citation type="journal article" date="2010" name="PLoS ONE">
        <title>The genome sequence of the rumen methanogen Methanobrevibacter ruminantium reveals new possibilities for controlling ruminant methane emissions.</title>
        <authorList>
            <person name="Leahy S.C."/>
            <person name="Kelly W.J."/>
            <person name="Altermann E."/>
            <person name="Ronimus R.S."/>
            <person name="Yeoman C.J."/>
            <person name="Pacheco D.M."/>
            <person name="Li D."/>
            <person name="Kong Z."/>
            <person name="McTavish S."/>
            <person name="Sang C."/>
            <person name="Lambie S.C."/>
            <person name="Janssen P.H."/>
            <person name="Dey D."/>
            <person name="Attwood G.T."/>
        </authorList>
    </citation>
    <scope>NUCLEOTIDE SEQUENCE [LARGE SCALE GENOMIC DNA]</scope>
    <source>
        <strain evidence="5">ATCC 35063 / DSM 1093 / JCM 13430 / OCM 146 / M1</strain>
    </source>
</reference>
<dbReference type="InterPro" id="IPR039448">
    <property type="entry name" value="Beta_helix"/>
</dbReference>
<dbReference type="InterPro" id="IPR006626">
    <property type="entry name" value="PbH1"/>
</dbReference>
<dbReference type="SUPFAM" id="SSF49373">
    <property type="entry name" value="Invasin/intimin cell-adhesion fragments"/>
    <property type="match status" value="1"/>
</dbReference>
<dbReference type="InterPro" id="IPR013783">
    <property type="entry name" value="Ig-like_fold"/>
</dbReference>
<protein>
    <submittedName>
        <fullName evidence="4">Adhesin-like protein</fullName>
    </submittedName>
</protein>
<dbReference type="eggNOG" id="arCOG02555">
    <property type="taxonomic scope" value="Archaea"/>
</dbReference>
<organism evidence="4 5">
    <name type="scientific">Methanobrevibacter ruminantium (strain ATCC 35063 / DSM 1093 / JCM 13430 / OCM 146 / M1)</name>
    <name type="common">Methanobacterium ruminantium</name>
    <dbReference type="NCBI Taxonomy" id="634498"/>
    <lineage>
        <taxon>Archaea</taxon>
        <taxon>Methanobacteriati</taxon>
        <taxon>Methanobacteriota</taxon>
        <taxon>Methanomada group</taxon>
        <taxon>Methanobacteria</taxon>
        <taxon>Methanobacteriales</taxon>
        <taxon>Methanobacteriaceae</taxon>
        <taxon>Methanobrevibacter</taxon>
    </lineage>
</organism>
<dbReference type="KEGG" id="mru:mru_0085"/>
<dbReference type="Gene3D" id="2.160.20.10">
    <property type="entry name" value="Single-stranded right-handed beta-helix, Pectin lyase-like"/>
    <property type="match status" value="3"/>
</dbReference>
<dbReference type="PANTHER" id="PTHR11319">
    <property type="entry name" value="G PROTEIN-COUPLED RECEPTOR-RELATED"/>
    <property type="match status" value="1"/>
</dbReference>
<dbReference type="EMBL" id="CP001719">
    <property type="protein sequence ID" value="ADC45937.1"/>
    <property type="molecule type" value="Genomic_DNA"/>
</dbReference>
<evidence type="ECO:0000256" key="1">
    <source>
        <dbReference type="ARBA" id="ARBA00010116"/>
    </source>
</evidence>
<dbReference type="SUPFAM" id="SSF51126">
    <property type="entry name" value="Pectin lyase-like"/>
    <property type="match status" value="4"/>
</dbReference>
<feature type="domain" description="Big-1" evidence="3">
    <location>
        <begin position="2585"/>
        <end position="2674"/>
    </location>
</feature>
<gene>
    <name evidence="4" type="ordered locus">mru_0085</name>
</gene>
<dbReference type="SMART" id="SM00634">
    <property type="entry name" value="BID_1"/>
    <property type="match status" value="1"/>
</dbReference>
<dbReference type="PANTHER" id="PTHR11319:SF35">
    <property type="entry name" value="OUTER MEMBRANE PROTEIN PMPC-RELATED"/>
    <property type="match status" value="1"/>
</dbReference>